<dbReference type="EMBL" id="AP029266">
    <property type="protein sequence ID" value="BFG02204.1"/>
    <property type="molecule type" value="Genomic_DNA"/>
</dbReference>
<name>A0AAU9G253_DROMD</name>
<proteinExistence type="predicted"/>
<evidence type="ECO:0000313" key="2">
    <source>
        <dbReference type="EMBL" id="BFG02204.1"/>
    </source>
</evidence>
<reference evidence="2 3" key="1">
    <citation type="submission" date="2024-02" db="EMBL/GenBank/DDBJ databases">
        <title>A chromosome-level genome assembly of Drosophila madeirensis, a fruit fly species endemic to Madeira island.</title>
        <authorList>
            <person name="Tomihara K."/>
            <person name="Llopart A."/>
            <person name="Yamamoto D."/>
        </authorList>
    </citation>
    <scope>NUCLEOTIDE SEQUENCE [LARGE SCALE GENOMIC DNA]</scope>
    <source>
        <strain evidence="2 3">RF1</strain>
    </source>
</reference>
<keyword evidence="1" id="KW-0732">Signal</keyword>
<evidence type="ECO:0000313" key="3">
    <source>
        <dbReference type="Proteomes" id="UP001500889"/>
    </source>
</evidence>
<protein>
    <submittedName>
        <fullName evidence="2">Uncharacterized protein</fullName>
    </submittedName>
</protein>
<keyword evidence="3" id="KW-1185">Reference proteome</keyword>
<feature type="signal peptide" evidence="1">
    <location>
        <begin position="1"/>
        <end position="19"/>
    </location>
</feature>
<sequence>MHAFVLGILLMLLAGRATSSASASVHCRCLAVVNVDKCYIEELFICHTNHAANLKDEEYGLTVSNDMWTLTWRRRRHLLHRANFLRDLKWNIHLNNMEIMYEEQLIEKLLELAGVLYYNNLPVKYLMVEVTEQLASLHPSDAIRFVGYISSDIREQGPPSSIQWHSPYLTYIEQDFLNMPQLPQ</sequence>
<evidence type="ECO:0000256" key="1">
    <source>
        <dbReference type="SAM" id="SignalP"/>
    </source>
</evidence>
<gene>
    <name evidence="2" type="ORF">DMAD_01775</name>
</gene>
<dbReference type="AlphaFoldDB" id="A0AAU9G253"/>
<feature type="chain" id="PRO_5043964502" evidence="1">
    <location>
        <begin position="20"/>
        <end position="184"/>
    </location>
</feature>
<accession>A0AAU9G253</accession>
<organism evidence="2 3">
    <name type="scientific">Drosophila madeirensis</name>
    <name type="common">Fruit fly</name>
    <dbReference type="NCBI Taxonomy" id="30013"/>
    <lineage>
        <taxon>Eukaryota</taxon>
        <taxon>Metazoa</taxon>
        <taxon>Ecdysozoa</taxon>
        <taxon>Arthropoda</taxon>
        <taxon>Hexapoda</taxon>
        <taxon>Insecta</taxon>
        <taxon>Pterygota</taxon>
        <taxon>Neoptera</taxon>
        <taxon>Endopterygota</taxon>
        <taxon>Diptera</taxon>
        <taxon>Brachycera</taxon>
        <taxon>Muscomorpha</taxon>
        <taxon>Ephydroidea</taxon>
        <taxon>Drosophilidae</taxon>
        <taxon>Drosophila</taxon>
        <taxon>Sophophora</taxon>
    </lineage>
</organism>
<dbReference type="Proteomes" id="UP001500889">
    <property type="component" value="Chromosome A"/>
</dbReference>